<evidence type="ECO:0000256" key="2">
    <source>
        <dbReference type="SAM" id="SignalP"/>
    </source>
</evidence>
<dbReference type="InterPro" id="IPR011250">
    <property type="entry name" value="OMP/PagP_B-barrel"/>
</dbReference>
<gene>
    <name evidence="4" type="ORF">SAMN06297358_1651</name>
</gene>
<dbReference type="AlphaFoldDB" id="A0A285ZY66"/>
<keyword evidence="1 2" id="KW-0732">Signal</keyword>
<dbReference type="Proteomes" id="UP000219281">
    <property type="component" value="Unassembled WGS sequence"/>
</dbReference>
<evidence type="ECO:0000256" key="1">
    <source>
        <dbReference type="ARBA" id="ARBA00022729"/>
    </source>
</evidence>
<dbReference type="OrthoDB" id="945117at2"/>
<evidence type="ECO:0000259" key="3">
    <source>
        <dbReference type="Pfam" id="PF13505"/>
    </source>
</evidence>
<dbReference type="InterPro" id="IPR027385">
    <property type="entry name" value="Beta-barrel_OMP"/>
</dbReference>
<protein>
    <submittedName>
        <fullName evidence="4">Outer membrane protein beta-barrel domain-containing protein</fullName>
    </submittedName>
</protein>
<reference evidence="5" key="1">
    <citation type="submission" date="2017-09" db="EMBL/GenBank/DDBJ databases">
        <authorList>
            <person name="Varghese N."/>
            <person name="Submissions S."/>
        </authorList>
    </citation>
    <scope>NUCLEOTIDE SEQUENCE [LARGE SCALE GENOMIC DNA]</scope>
    <source>
        <strain evidence="5">CGMCC 1.12803</strain>
    </source>
</reference>
<evidence type="ECO:0000313" key="4">
    <source>
        <dbReference type="EMBL" id="SOD14591.1"/>
    </source>
</evidence>
<organism evidence="4 5">
    <name type="scientific">Pedobacter xixiisoli</name>
    <dbReference type="NCBI Taxonomy" id="1476464"/>
    <lineage>
        <taxon>Bacteria</taxon>
        <taxon>Pseudomonadati</taxon>
        <taxon>Bacteroidota</taxon>
        <taxon>Sphingobacteriia</taxon>
        <taxon>Sphingobacteriales</taxon>
        <taxon>Sphingobacteriaceae</taxon>
        <taxon>Pedobacter</taxon>
    </lineage>
</organism>
<dbReference type="SUPFAM" id="SSF56925">
    <property type="entry name" value="OMPA-like"/>
    <property type="match status" value="1"/>
</dbReference>
<dbReference type="RefSeq" id="WP_097130799.1">
    <property type="nucleotide sequence ID" value="NZ_OCMT01000002.1"/>
</dbReference>
<keyword evidence="5" id="KW-1185">Reference proteome</keyword>
<feature type="signal peptide" evidence="2">
    <location>
        <begin position="1"/>
        <end position="19"/>
    </location>
</feature>
<proteinExistence type="predicted"/>
<feature type="chain" id="PRO_5012854853" evidence="2">
    <location>
        <begin position="20"/>
        <end position="216"/>
    </location>
</feature>
<evidence type="ECO:0000313" key="5">
    <source>
        <dbReference type="Proteomes" id="UP000219281"/>
    </source>
</evidence>
<feature type="domain" description="Outer membrane protein beta-barrel" evidence="3">
    <location>
        <begin position="6"/>
        <end position="170"/>
    </location>
</feature>
<accession>A0A285ZY66</accession>
<name>A0A285ZY66_9SPHI</name>
<dbReference type="EMBL" id="OCMT01000002">
    <property type="protein sequence ID" value="SOD14591.1"/>
    <property type="molecule type" value="Genomic_DNA"/>
</dbReference>
<sequence length="216" mass="23930">MKRLLLTAIAAGFCVCSYAQTEKGKVILGGSIGFNSSKVDGQAEQKATSFNIGPAIGFFVDKNIVVGLGLEYTTNKNDPYSYTAYFNGLPYTNGTNGSKGESLGIIPFFRYYWDLHERVKLFGQANTGISWGKSTTLNIDGTESENVDDTYFKGSIQSGIAFFPVKRLAIELKVPLFQYHHQKVNYHDPSITSSRYNHFSFGSDLTKPILGVNFHF</sequence>
<dbReference type="Pfam" id="PF13505">
    <property type="entry name" value="OMP_b-brl"/>
    <property type="match status" value="1"/>
</dbReference>